<dbReference type="RefSeq" id="WP_346159305.1">
    <property type="nucleotide sequence ID" value="NZ_BAAABZ010000012.1"/>
</dbReference>
<dbReference type="SUPFAM" id="SSF52402">
    <property type="entry name" value="Adenine nucleotide alpha hydrolases-like"/>
    <property type="match status" value="1"/>
</dbReference>
<comment type="similarity">
    <text evidence="1">Belongs to the universal stress protein A family.</text>
</comment>
<dbReference type="InterPro" id="IPR006016">
    <property type="entry name" value="UspA"/>
</dbReference>
<dbReference type="PRINTS" id="PR01438">
    <property type="entry name" value="UNVRSLSTRESS"/>
</dbReference>
<protein>
    <recommendedName>
        <fullName evidence="3">UspA domain-containing protein</fullName>
    </recommendedName>
</protein>
<dbReference type="Proteomes" id="UP001501576">
    <property type="component" value="Unassembled WGS sequence"/>
</dbReference>
<name>A0ABN1CC40_9ACTN</name>
<dbReference type="Gene3D" id="3.40.50.620">
    <property type="entry name" value="HUPs"/>
    <property type="match status" value="1"/>
</dbReference>
<evidence type="ECO:0000256" key="1">
    <source>
        <dbReference type="ARBA" id="ARBA00008791"/>
    </source>
</evidence>
<accession>A0ABN1CC40</accession>
<reference evidence="4 5" key="1">
    <citation type="journal article" date="2019" name="Int. J. Syst. Evol. Microbiol.">
        <title>The Global Catalogue of Microorganisms (GCM) 10K type strain sequencing project: providing services to taxonomists for standard genome sequencing and annotation.</title>
        <authorList>
            <consortium name="The Broad Institute Genomics Platform"/>
            <consortium name="The Broad Institute Genome Sequencing Center for Infectious Disease"/>
            <person name="Wu L."/>
            <person name="Ma J."/>
        </authorList>
    </citation>
    <scope>NUCLEOTIDE SEQUENCE [LARGE SCALE GENOMIC DNA]</scope>
    <source>
        <strain evidence="4 5">JCM 5052</strain>
    </source>
</reference>
<evidence type="ECO:0000259" key="3">
    <source>
        <dbReference type="Pfam" id="PF00582"/>
    </source>
</evidence>
<feature type="region of interest" description="Disordered" evidence="2">
    <location>
        <begin position="1"/>
        <end position="30"/>
    </location>
</feature>
<comment type="caution">
    <text evidence="4">The sequence shown here is derived from an EMBL/GenBank/DDBJ whole genome shotgun (WGS) entry which is preliminary data.</text>
</comment>
<evidence type="ECO:0000313" key="5">
    <source>
        <dbReference type="Proteomes" id="UP001501576"/>
    </source>
</evidence>
<proteinExistence type="inferred from homology"/>
<organism evidence="4 5">
    <name type="scientific">Streptomyces mordarskii</name>
    <dbReference type="NCBI Taxonomy" id="1226758"/>
    <lineage>
        <taxon>Bacteria</taxon>
        <taxon>Bacillati</taxon>
        <taxon>Actinomycetota</taxon>
        <taxon>Actinomycetes</taxon>
        <taxon>Kitasatosporales</taxon>
        <taxon>Streptomycetaceae</taxon>
        <taxon>Streptomyces</taxon>
    </lineage>
</organism>
<dbReference type="InterPro" id="IPR006015">
    <property type="entry name" value="Universal_stress_UspA"/>
</dbReference>
<evidence type="ECO:0000256" key="2">
    <source>
        <dbReference type="SAM" id="MobiDB-lite"/>
    </source>
</evidence>
<evidence type="ECO:0000313" key="4">
    <source>
        <dbReference type="EMBL" id="GAA0515031.1"/>
    </source>
</evidence>
<keyword evidence="5" id="KW-1185">Reference proteome</keyword>
<dbReference type="InterPro" id="IPR014729">
    <property type="entry name" value="Rossmann-like_a/b/a_fold"/>
</dbReference>
<feature type="domain" description="UspA" evidence="3">
    <location>
        <begin position="20"/>
        <end position="74"/>
    </location>
</feature>
<sequence length="77" mass="8371">MPLTTARGHRRRPPPGVDRVRGGPVLPRDEIEARPDVDRLVVGIRRRSPVGKALLGSVSRRLLLESPVPVATVKPPA</sequence>
<gene>
    <name evidence="4" type="ORF">GCM10010390_16590</name>
</gene>
<dbReference type="EMBL" id="BAAABZ010000012">
    <property type="protein sequence ID" value="GAA0515031.1"/>
    <property type="molecule type" value="Genomic_DNA"/>
</dbReference>
<dbReference type="Pfam" id="PF00582">
    <property type="entry name" value="Usp"/>
    <property type="match status" value="1"/>
</dbReference>